<dbReference type="RefSeq" id="WP_245901069.1">
    <property type="nucleotide sequence ID" value="NZ_QJSX01000014.1"/>
</dbReference>
<organism evidence="5 6">
    <name type="scientific">Deinococcus yavapaiensis KR-236</name>
    <dbReference type="NCBI Taxonomy" id="694435"/>
    <lineage>
        <taxon>Bacteria</taxon>
        <taxon>Thermotogati</taxon>
        <taxon>Deinococcota</taxon>
        <taxon>Deinococci</taxon>
        <taxon>Deinococcales</taxon>
        <taxon>Deinococcaceae</taxon>
        <taxon>Deinococcus</taxon>
    </lineage>
</organism>
<evidence type="ECO:0000259" key="4">
    <source>
        <dbReference type="PROSITE" id="PS50106"/>
    </source>
</evidence>
<dbReference type="PROSITE" id="PS50106">
    <property type="entry name" value="PDZ"/>
    <property type="match status" value="1"/>
</dbReference>
<dbReference type="GO" id="GO:0004252">
    <property type="term" value="F:serine-type endopeptidase activity"/>
    <property type="evidence" value="ECO:0007669"/>
    <property type="project" value="InterPro"/>
</dbReference>
<evidence type="ECO:0000256" key="2">
    <source>
        <dbReference type="ARBA" id="ARBA00022801"/>
    </source>
</evidence>
<evidence type="ECO:0000256" key="1">
    <source>
        <dbReference type="ARBA" id="ARBA00022670"/>
    </source>
</evidence>
<protein>
    <submittedName>
        <fullName evidence="5">S1-C subfamily serine protease</fullName>
    </submittedName>
</protein>
<evidence type="ECO:0000313" key="6">
    <source>
        <dbReference type="Proteomes" id="UP000248326"/>
    </source>
</evidence>
<dbReference type="InterPro" id="IPR051201">
    <property type="entry name" value="Chloro_Bact_Ser_Proteases"/>
</dbReference>
<feature type="domain" description="PDZ" evidence="4">
    <location>
        <begin position="188"/>
        <end position="251"/>
    </location>
</feature>
<proteinExistence type="predicted"/>
<evidence type="ECO:0000256" key="3">
    <source>
        <dbReference type="SAM" id="MobiDB-lite"/>
    </source>
</evidence>
<feature type="region of interest" description="Disordered" evidence="3">
    <location>
        <begin position="118"/>
        <end position="138"/>
    </location>
</feature>
<accession>A0A318S1M4</accession>
<gene>
    <name evidence="5" type="ORF">DES52_11416</name>
</gene>
<dbReference type="SUPFAM" id="SSF50494">
    <property type="entry name" value="Trypsin-like serine proteases"/>
    <property type="match status" value="1"/>
</dbReference>
<evidence type="ECO:0000313" key="5">
    <source>
        <dbReference type="EMBL" id="PYE51816.1"/>
    </source>
</evidence>
<keyword evidence="1 5" id="KW-0645">Protease</keyword>
<dbReference type="AlphaFoldDB" id="A0A318S1M4"/>
<keyword evidence="2" id="KW-0378">Hydrolase</keyword>
<dbReference type="GO" id="GO:0006508">
    <property type="term" value="P:proteolysis"/>
    <property type="evidence" value="ECO:0007669"/>
    <property type="project" value="UniProtKB-KW"/>
</dbReference>
<dbReference type="InterPro" id="IPR036034">
    <property type="entry name" value="PDZ_sf"/>
</dbReference>
<dbReference type="InterPro" id="IPR001478">
    <property type="entry name" value="PDZ"/>
</dbReference>
<reference evidence="5 6" key="1">
    <citation type="submission" date="2018-06" db="EMBL/GenBank/DDBJ databases">
        <title>Genomic Encyclopedia of Type Strains, Phase IV (KMG-IV): sequencing the most valuable type-strain genomes for metagenomic binning, comparative biology and taxonomic classification.</title>
        <authorList>
            <person name="Goeker M."/>
        </authorList>
    </citation>
    <scope>NUCLEOTIDE SEQUENCE [LARGE SCALE GENOMIC DNA]</scope>
    <source>
        <strain evidence="5 6">DSM 18048</strain>
    </source>
</reference>
<dbReference type="PANTHER" id="PTHR43343:SF3">
    <property type="entry name" value="PROTEASE DO-LIKE 8, CHLOROPLASTIC"/>
    <property type="match status" value="1"/>
</dbReference>
<dbReference type="Pfam" id="PF13365">
    <property type="entry name" value="Trypsin_2"/>
    <property type="match status" value="1"/>
</dbReference>
<dbReference type="Pfam" id="PF13180">
    <property type="entry name" value="PDZ_2"/>
    <property type="match status" value="1"/>
</dbReference>
<dbReference type="Gene3D" id="2.30.42.10">
    <property type="match status" value="1"/>
</dbReference>
<dbReference type="EMBL" id="QJSX01000014">
    <property type="protein sequence ID" value="PYE51816.1"/>
    <property type="molecule type" value="Genomic_DNA"/>
</dbReference>
<dbReference type="Gene3D" id="2.40.10.120">
    <property type="match status" value="1"/>
</dbReference>
<sequence>MNDFDVTAFSNALADAAETALKSVVTVWGAQSRPISGVVVRSGEVLTVEHVLMSDTVTVQWEGERLEGTVTGRDAATDLALVKVSGLNAPAIDVGEAARLGSIVLAVAKPGGSPMVSSGVVSGEAHGAPRGPRRRSSGRGVWIRTDAAPYPGFSGSALVNARGALVGLVNAGVSRGEILAVPVARAMEVATSLSAHGSTPRGFLGVNIQEVKLETGNVGLLVLGVESGSPAAAALLLGDVLLTWNGEALDSGGALMERVTSGANETVVLGVLRGGQPLGVQVTLGARER</sequence>
<dbReference type="SUPFAM" id="SSF50156">
    <property type="entry name" value="PDZ domain-like"/>
    <property type="match status" value="1"/>
</dbReference>
<name>A0A318S1M4_9DEIO</name>
<dbReference type="PRINTS" id="PR00834">
    <property type="entry name" value="PROTEASES2C"/>
</dbReference>
<keyword evidence="6" id="KW-1185">Reference proteome</keyword>
<comment type="caution">
    <text evidence="5">The sequence shown here is derived from an EMBL/GenBank/DDBJ whole genome shotgun (WGS) entry which is preliminary data.</text>
</comment>
<dbReference type="InterPro" id="IPR001940">
    <property type="entry name" value="Peptidase_S1C"/>
</dbReference>
<dbReference type="SMART" id="SM00228">
    <property type="entry name" value="PDZ"/>
    <property type="match status" value="1"/>
</dbReference>
<dbReference type="Proteomes" id="UP000248326">
    <property type="component" value="Unassembled WGS sequence"/>
</dbReference>
<dbReference type="InterPro" id="IPR009003">
    <property type="entry name" value="Peptidase_S1_PA"/>
</dbReference>
<dbReference type="PANTHER" id="PTHR43343">
    <property type="entry name" value="PEPTIDASE S12"/>
    <property type="match status" value="1"/>
</dbReference>